<dbReference type="PIRSF" id="PIRSF000429">
    <property type="entry name" value="Ac-CoA_Ac_transf"/>
    <property type="match status" value="1"/>
</dbReference>
<proteinExistence type="predicted"/>
<dbReference type="EC" id="2.3.1.9" evidence="4"/>
<dbReference type="PATRIC" id="fig|113653.22.peg.1854"/>
<dbReference type="InterPro" id="IPR016039">
    <property type="entry name" value="Thiolase-like"/>
</dbReference>
<dbReference type="Pfam" id="PF00108">
    <property type="entry name" value="Thiolase_N"/>
    <property type="match status" value="1"/>
</dbReference>
<gene>
    <name evidence="4" type="ORF">GAH_01886</name>
</gene>
<dbReference type="PANTHER" id="PTHR42870:SF6">
    <property type="entry name" value="ACETYL-COA C-ACYLTRANSFERASE"/>
    <property type="match status" value="1"/>
</dbReference>
<keyword evidence="1" id="KW-0414">Isoprene biosynthesis</keyword>
<dbReference type="KEGG" id="gah:GAH_01886"/>
<dbReference type="STRING" id="113653.GAH_01886"/>
<evidence type="ECO:0000259" key="2">
    <source>
        <dbReference type="Pfam" id="PF00108"/>
    </source>
</evidence>
<protein>
    <submittedName>
        <fullName evidence="4">Acetyl-CoA acetyltransferase</fullName>
        <ecNumber evidence="4">2.3.1.9</ecNumber>
    </submittedName>
</protein>
<dbReference type="OrthoDB" id="167534at2157"/>
<dbReference type="InterPro" id="IPR020616">
    <property type="entry name" value="Thiolase_N"/>
</dbReference>
<dbReference type="SUPFAM" id="SSF53901">
    <property type="entry name" value="Thiolase-like"/>
    <property type="match status" value="2"/>
</dbReference>
<dbReference type="Pfam" id="PF22691">
    <property type="entry name" value="Thiolase_C_1"/>
    <property type="match status" value="1"/>
</dbReference>
<reference evidence="4 5" key="1">
    <citation type="submission" date="2015-04" db="EMBL/GenBank/DDBJ databases">
        <title>The complete genome sequence of the hyperthermophilic, obligate iron-reducing archaeon Geoglobus ahangari strain 234T.</title>
        <authorList>
            <person name="Manzella M.P."/>
            <person name="Holmes D.E."/>
            <person name="Rocheleau J.M."/>
            <person name="Chung A."/>
            <person name="Reguera G."/>
            <person name="Kashefi K."/>
        </authorList>
    </citation>
    <scope>NUCLEOTIDE SEQUENCE [LARGE SCALE GENOMIC DNA]</scope>
    <source>
        <strain evidence="4 5">234</strain>
    </source>
</reference>
<dbReference type="InterPro" id="IPR055140">
    <property type="entry name" value="Thiolase_C_2"/>
</dbReference>
<dbReference type="FunCoup" id="A0A0F7IEL3">
    <property type="interactions" value="162"/>
</dbReference>
<dbReference type="GeneID" id="24804452"/>
<dbReference type="CDD" id="cd00829">
    <property type="entry name" value="SCP-x_thiolase"/>
    <property type="match status" value="1"/>
</dbReference>
<dbReference type="InParanoid" id="A0A0F7IEL3"/>
<dbReference type="EMBL" id="CP011267">
    <property type="protein sequence ID" value="AKG90837.1"/>
    <property type="molecule type" value="Genomic_DNA"/>
</dbReference>
<organism evidence="4 5">
    <name type="scientific">Geoglobus ahangari</name>
    <dbReference type="NCBI Taxonomy" id="113653"/>
    <lineage>
        <taxon>Archaea</taxon>
        <taxon>Methanobacteriati</taxon>
        <taxon>Methanobacteriota</taxon>
        <taxon>Archaeoglobi</taxon>
        <taxon>Archaeoglobales</taxon>
        <taxon>Archaeoglobaceae</taxon>
        <taxon>Geoglobus</taxon>
    </lineage>
</organism>
<accession>A0A0F7IEL3</accession>
<dbReference type="GO" id="GO:0003985">
    <property type="term" value="F:acetyl-CoA C-acetyltransferase activity"/>
    <property type="evidence" value="ECO:0007669"/>
    <property type="project" value="UniProtKB-EC"/>
</dbReference>
<dbReference type="AlphaFoldDB" id="A0A0F7IEL3"/>
<evidence type="ECO:0000313" key="4">
    <source>
        <dbReference type="EMBL" id="AKG90837.1"/>
    </source>
</evidence>
<name>A0A0F7IEL3_9EURY</name>
<evidence type="ECO:0000259" key="3">
    <source>
        <dbReference type="Pfam" id="PF22691"/>
    </source>
</evidence>
<dbReference type="Gene3D" id="3.40.47.10">
    <property type="match status" value="1"/>
</dbReference>
<dbReference type="GO" id="GO:0008299">
    <property type="term" value="P:isoprenoid biosynthetic process"/>
    <property type="evidence" value="ECO:0007669"/>
    <property type="project" value="UniProtKB-KW"/>
</dbReference>
<evidence type="ECO:0000256" key="1">
    <source>
        <dbReference type="ARBA" id="ARBA00023229"/>
    </source>
</evidence>
<dbReference type="HOGENOM" id="CLU_035425_4_0_2"/>
<keyword evidence="4" id="KW-0012">Acyltransferase</keyword>
<dbReference type="InterPro" id="IPR002155">
    <property type="entry name" value="Thiolase"/>
</dbReference>
<feature type="domain" description="Thiolase C-terminal" evidence="3">
    <location>
        <begin position="242"/>
        <end position="383"/>
    </location>
</feature>
<keyword evidence="5" id="KW-1185">Reference proteome</keyword>
<dbReference type="NCBIfam" id="NF004720">
    <property type="entry name" value="PRK06064.1"/>
    <property type="match status" value="1"/>
</dbReference>
<dbReference type="RefSeq" id="WP_048096344.1">
    <property type="nucleotide sequence ID" value="NZ_CP011267.1"/>
</dbReference>
<feature type="domain" description="Thiolase N-terminal" evidence="2">
    <location>
        <begin position="4"/>
        <end position="224"/>
    </location>
</feature>
<dbReference type="Proteomes" id="UP000034723">
    <property type="component" value="Chromosome"/>
</dbReference>
<dbReference type="PANTHER" id="PTHR42870">
    <property type="entry name" value="ACETYL-COA C-ACETYLTRANSFERASE"/>
    <property type="match status" value="1"/>
</dbReference>
<evidence type="ECO:0000313" key="5">
    <source>
        <dbReference type="Proteomes" id="UP000034723"/>
    </source>
</evidence>
<sequence length="384" mass="41334">MRRVAIIGVGMSRFGELWERSFRDIVISAGTEAIEDANLEGREIEAMYVGNMSGGRFLAQEHIAALIADYSGLASINIPSIRVEAGDASGGVALKEAYIAVASGIHDIVIAAGAEKVTDVGSAMEIMNSSIDQEWEAFHGATLASLYAMMARFHMHEYGSTEEDLAKISVKNHRNAVHNPKAQFRREISVEAVLSSPYVAEPLKVLDSAPISDGASVIILASEDVARKYTDTPVFIDSIVQSSDYFALQNREDVLEMRSVRVATRKALKLARCELRDIGVFEMHDSFTITEMLLYENVGIAEKGKGHELVREGEVELGGRTPVNPSGGLKACGHAVGATGIRQAAEIALQLRGDAGKRQVDAERGMVVNVGGTGATAVVSVFRR</sequence>
<keyword evidence="4" id="KW-0808">Transferase</keyword>